<feature type="transmembrane region" description="Helical" evidence="2">
    <location>
        <begin position="42"/>
        <end position="63"/>
    </location>
</feature>
<feature type="domain" description="EamA" evidence="3">
    <location>
        <begin position="164"/>
        <end position="297"/>
    </location>
</feature>
<dbReference type="Proteomes" id="UP000659904">
    <property type="component" value="Unassembled WGS sequence"/>
</dbReference>
<keyword evidence="2" id="KW-1133">Transmembrane helix</keyword>
<evidence type="ECO:0000256" key="2">
    <source>
        <dbReference type="SAM" id="Phobius"/>
    </source>
</evidence>
<dbReference type="PANTHER" id="PTHR12715">
    <property type="entry name" value="TRANSPORTER, DRUG/METABOLITE EXPORTER FAMILY"/>
    <property type="match status" value="1"/>
</dbReference>
<dbReference type="InterPro" id="IPR000620">
    <property type="entry name" value="EamA_dom"/>
</dbReference>
<feature type="domain" description="EamA" evidence="3">
    <location>
        <begin position="17"/>
        <end position="152"/>
    </location>
</feature>
<protein>
    <submittedName>
        <fullName evidence="4">Membrane protein</fullName>
    </submittedName>
</protein>
<dbReference type="AlphaFoldDB" id="A0A8J3KL33"/>
<evidence type="ECO:0000313" key="5">
    <source>
        <dbReference type="Proteomes" id="UP000659904"/>
    </source>
</evidence>
<feature type="transmembrane region" description="Helical" evidence="2">
    <location>
        <begin position="164"/>
        <end position="183"/>
    </location>
</feature>
<evidence type="ECO:0000259" key="3">
    <source>
        <dbReference type="Pfam" id="PF00892"/>
    </source>
</evidence>
<dbReference type="Pfam" id="PF00892">
    <property type="entry name" value="EamA"/>
    <property type="match status" value="2"/>
</dbReference>
<dbReference type="InterPro" id="IPR052756">
    <property type="entry name" value="Alkyne_AA_exporter"/>
</dbReference>
<dbReference type="EMBL" id="BONH01000064">
    <property type="protein sequence ID" value="GIG02945.1"/>
    <property type="molecule type" value="Genomic_DNA"/>
</dbReference>
<keyword evidence="2" id="KW-0472">Membrane</keyword>
<dbReference type="PANTHER" id="PTHR12715:SF4">
    <property type="entry name" value="EAMA DOMAIN-CONTAINING PROTEIN"/>
    <property type="match status" value="1"/>
</dbReference>
<dbReference type="GO" id="GO:0016020">
    <property type="term" value="C:membrane"/>
    <property type="evidence" value="ECO:0007669"/>
    <property type="project" value="InterPro"/>
</dbReference>
<sequence length="304" mass="31546">MTIKTAPRADHRLLPLAAALVTVLLWASAFVAIRYVGRELSAGALSLGRLVVAAVVLGLMMLVDDRRAAVRTPWPGRRHWPRLLTVGVVWFGLYNIALNQAERLVDAGTAAMLVNVGPLLIAILAGLLLGEGFPRSLITGSLVAFAGVVLIGTATSTTAGVDPWGVVLCLVAAVAYAVGVVAQKPLLADLSGLRVTWLACVIGAVCCLPYAPALVRELGTAQPSTVGWLVYLGVFPTALGFTTWAYALARTTAGKLGATTYLVPAVAIVLAWALLGETPPVLALAGGALCLVGVAVSRRTGRTR</sequence>
<name>A0A8J3KL33_9ACTN</name>
<feature type="transmembrane region" description="Helical" evidence="2">
    <location>
        <begin position="12"/>
        <end position="36"/>
    </location>
</feature>
<feature type="transmembrane region" description="Helical" evidence="2">
    <location>
        <begin position="137"/>
        <end position="158"/>
    </location>
</feature>
<dbReference type="SUPFAM" id="SSF103481">
    <property type="entry name" value="Multidrug resistance efflux transporter EmrE"/>
    <property type="match status" value="2"/>
</dbReference>
<dbReference type="RefSeq" id="WP_120315645.1">
    <property type="nucleotide sequence ID" value="NZ_BONH01000064.1"/>
</dbReference>
<organism evidence="4 5">
    <name type="scientific">Catellatospora citrea</name>
    <dbReference type="NCBI Taxonomy" id="53366"/>
    <lineage>
        <taxon>Bacteria</taxon>
        <taxon>Bacillati</taxon>
        <taxon>Actinomycetota</taxon>
        <taxon>Actinomycetes</taxon>
        <taxon>Micromonosporales</taxon>
        <taxon>Micromonosporaceae</taxon>
        <taxon>Catellatospora</taxon>
    </lineage>
</organism>
<accession>A0A8J3KL33</accession>
<feature type="transmembrane region" description="Helical" evidence="2">
    <location>
        <begin position="281"/>
        <end position="297"/>
    </location>
</feature>
<proteinExistence type="inferred from homology"/>
<comment type="similarity">
    <text evidence="1">Belongs to the EamA transporter family.</text>
</comment>
<feature type="transmembrane region" description="Helical" evidence="2">
    <location>
        <begin position="256"/>
        <end position="275"/>
    </location>
</feature>
<dbReference type="InterPro" id="IPR037185">
    <property type="entry name" value="EmrE-like"/>
</dbReference>
<comment type="caution">
    <text evidence="4">The sequence shown here is derived from an EMBL/GenBank/DDBJ whole genome shotgun (WGS) entry which is preliminary data.</text>
</comment>
<evidence type="ECO:0000256" key="1">
    <source>
        <dbReference type="ARBA" id="ARBA00007362"/>
    </source>
</evidence>
<reference evidence="4 5" key="1">
    <citation type="submission" date="2021-01" db="EMBL/GenBank/DDBJ databases">
        <title>Whole genome shotgun sequence of Catellatospora citrea NBRC 14495.</title>
        <authorList>
            <person name="Komaki H."/>
            <person name="Tamura T."/>
        </authorList>
    </citation>
    <scope>NUCLEOTIDE SEQUENCE [LARGE SCALE GENOMIC DNA]</scope>
    <source>
        <strain evidence="4 5">NBRC 14495</strain>
    </source>
</reference>
<evidence type="ECO:0000313" key="4">
    <source>
        <dbReference type="EMBL" id="GIG02945.1"/>
    </source>
</evidence>
<feature type="transmembrane region" description="Helical" evidence="2">
    <location>
        <begin position="107"/>
        <end position="130"/>
    </location>
</feature>
<feature type="transmembrane region" description="Helical" evidence="2">
    <location>
        <begin position="195"/>
        <end position="215"/>
    </location>
</feature>
<feature type="transmembrane region" description="Helical" evidence="2">
    <location>
        <begin position="83"/>
        <end position="101"/>
    </location>
</feature>
<keyword evidence="2" id="KW-0812">Transmembrane</keyword>
<feature type="transmembrane region" description="Helical" evidence="2">
    <location>
        <begin position="227"/>
        <end position="249"/>
    </location>
</feature>
<gene>
    <name evidence="4" type="ORF">Cci01nite_80380</name>
</gene>
<keyword evidence="5" id="KW-1185">Reference proteome</keyword>